<protein>
    <submittedName>
        <fullName evidence="10">Protein ced-11</fullName>
    </submittedName>
</protein>
<proteinExistence type="predicted"/>
<accession>A0AAV4VWH5</accession>
<dbReference type="PANTHER" id="PTHR13800">
    <property type="entry name" value="TRANSIENT RECEPTOR POTENTIAL CATION CHANNEL, SUBFAMILY M, MEMBER 6"/>
    <property type="match status" value="1"/>
</dbReference>
<keyword evidence="2" id="KW-0813">Transport</keyword>
<dbReference type="InterPro" id="IPR041491">
    <property type="entry name" value="TRPM_SLOG"/>
</dbReference>
<keyword evidence="3" id="KW-0812">Transmembrane</keyword>
<comment type="caution">
    <text evidence="10">The sequence shown here is derived from an EMBL/GenBank/DDBJ whole genome shotgun (WGS) entry which is preliminary data.</text>
</comment>
<dbReference type="InterPro" id="IPR050927">
    <property type="entry name" value="TRPM"/>
</dbReference>
<dbReference type="PANTHER" id="PTHR13800:SF1">
    <property type="entry name" value="TRANSIENT RECEPTOR POTENTIAL CATION CHANNEL TRPM"/>
    <property type="match status" value="1"/>
</dbReference>
<reference evidence="10 11" key="1">
    <citation type="submission" date="2021-06" db="EMBL/GenBank/DDBJ databases">
        <title>Caerostris extrusa draft genome.</title>
        <authorList>
            <person name="Kono N."/>
            <person name="Arakawa K."/>
        </authorList>
    </citation>
    <scope>NUCLEOTIDE SEQUENCE [LARGE SCALE GENOMIC DNA]</scope>
</reference>
<evidence type="ECO:0000256" key="7">
    <source>
        <dbReference type="ARBA" id="ARBA00023303"/>
    </source>
</evidence>
<evidence type="ECO:0000313" key="11">
    <source>
        <dbReference type="Proteomes" id="UP001054945"/>
    </source>
</evidence>
<dbReference type="Pfam" id="PF18139">
    <property type="entry name" value="LSDAT_euk"/>
    <property type="match status" value="1"/>
</dbReference>
<evidence type="ECO:0000259" key="9">
    <source>
        <dbReference type="Pfam" id="PF25508"/>
    </source>
</evidence>
<dbReference type="InterPro" id="IPR057366">
    <property type="entry name" value="TRPM-like"/>
</dbReference>
<gene>
    <name evidence="10" type="primary">ced-11_1</name>
    <name evidence="10" type="ORF">CEXT_251171</name>
</gene>
<keyword evidence="11" id="KW-1185">Reference proteome</keyword>
<evidence type="ECO:0000259" key="8">
    <source>
        <dbReference type="Pfam" id="PF18139"/>
    </source>
</evidence>
<dbReference type="AlphaFoldDB" id="A0AAV4VWH5"/>
<organism evidence="10 11">
    <name type="scientific">Caerostris extrusa</name>
    <name type="common">Bark spider</name>
    <name type="synonym">Caerostris bankana</name>
    <dbReference type="NCBI Taxonomy" id="172846"/>
    <lineage>
        <taxon>Eukaryota</taxon>
        <taxon>Metazoa</taxon>
        <taxon>Ecdysozoa</taxon>
        <taxon>Arthropoda</taxon>
        <taxon>Chelicerata</taxon>
        <taxon>Arachnida</taxon>
        <taxon>Araneae</taxon>
        <taxon>Araneomorphae</taxon>
        <taxon>Entelegynae</taxon>
        <taxon>Araneoidea</taxon>
        <taxon>Araneidae</taxon>
        <taxon>Caerostris</taxon>
    </lineage>
</organism>
<dbReference type="GO" id="GO:0030001">
    <property type="term" value="P:metal ion transport"/>
    <property type="evidence" value="ECO:0007669"/>
    <property type="project" value="TreeGrafter"/>
</dbReference>
<evidence type="ECO:0000256" key="5">
    <source>
        <dbReference type="ARBA" id="ARBA00023065"/>
    </source>
</evidence>
<dbReference type="GO" id="GO:0005886">
    <property type="term" value="C:plasma membrane"/>
    <property type="evidence" value="ECO:0007669"/>
    <property type="project" value="TreeGrafter"/>
</dbReference>
<dbReference type="Proteomes" id="UP001054945">
    <property type="component" value="Unassembled WGS sequence"/>
</dbReference>
<dbReference type="Pfam" id="PF25508">
    <property type="entry name" value="TRPM2"/>
    <property type="match status" value="1"/>
</dbReference>
<comment type="subcellular location">
    <subcellularLocation>
        <location evidence="1">Membrane</location>
        <topology evidence="1">Multi-pass membrane protein</topology>
    </subcellularLocation>
</comment>
<evidence type="ECO:0000313" key="10">
    <source>
        <dbReference type="EMBL" id="GIY74800.1"/>
    </source>
</evidence>
<evidence type="ECO:0000256" key="6">
    <source>
        <dbReference type="ARBA" id="ARBA00023136"/>
    </source>
</evidence>
<keyword evidence="6" id="KW-0472">Membrane</keyword>
<keyword evidence="7" id="KW-0407">Ion channel</keyword>
<feature type="domain" description="TRPM SLOG" evidence="8">
    <location>
        <begin position="54"/>
        <end position="124"/>
    </location>
</feature>
<dbReference type="EMBL" id="BPLR01015261">
    <property type="protein sequence ID" value="GIY74800.1"/>
    <property type="molecule type" value="Genomic_DNA"/>
</dbReference>
<evidence type="ECO:0000256" key="1">
    <source>
        <dbReference type="ARBA" id="ARBA00004141"/>
    </source>
</evidence>
<evidence type="ECO:0000256" key="2">
    <source>
        <dbReference type="ARBA" id="ARBA00022448"/>
    </source>
</evidence>
<keyword evidence="5" id="KW-0406">Ion transport</keyword>
<name>A0AAV4VWH5_CAEEX</name>
<feature type="domain" description="TRPM-like" evidence="9">
    <location>
        <begin position="191"/>
        <end position="329"/>
    </location>
</feature>
<evidence type="ECO:0000256" key="4">
    <source>
        <dbReference type="ARBA" id="ARBA00022989"/>
    </source>
</evidence>
<sequence>MSANNFPETALIGICRQDTLNFSEQFGVEQHFEEDEQQEHFLLNFANYLNDDAKFKENSETDGKEEGFSENKFEAPVMAVLFRGDIPQIDLILGYLRNELPVVIVEGSGGLSDLLAFAYRQVKCRPEGVNIAEYTETVLKPQIADKICQLEKNIPFSGPFVESVVQGQNFEREPEKDTRFARDLTDKYQVDAETMFRALTKPQRERFVDLFLKKGFIVHKFLNSAMLLNLFHHSLNQEFFKTVIWENVLGFGARVKLTRYFVDFTLTSLLKKLTGIPSLMNTYELDWRHRGLYDGLSLEEVEQKSVIALLLWGILSYRVELVKIIWKYSGISSTHSINLLTYTS</sequence>
<dbReference type="GO" id="GO:0005261">
    <property type="term" value="F:monoatomic cation channel activity"/>
    <property type="evidence" value="ECO:0007669"/>
    <property type="project" value="TreeGrafter"/>
</dbReference>
<evidence type="ECO:0000256" key="3">
    <source>
        <dbReference type="ARBA" id="ARBA00022692"/>
    </source>
</evidence>
<keyword evidence="4" id="KW-1133">Transmembrane helix</keyword>